<keyword evidence="3" id="KW-1185">Reference proteome</keyword>
<feature type="transmembrane region" description="Helical" evidence="1">
    <location>
        <begin position="97"/>
        <end position="119"/>
    </location>
</feature>
<accession>A0A4Q9GJT1</accession>
<keyword evidence="1" id="KW-1133">Transmembrane helix</keyword>
<proteinExistence type="predicted"/>
<evidence type="ECO:0000256" key="1">
    <source>
        <dbReference type="SAM" id="Phobius"/>
    </source>
</evidence>
<evidence type="ECO:0000313" key="3">
    <source>
        <dbReference type="Proteomes" id="UP000291613"/>
    </source>
</evidence>
<evidence type="ECO:0000313" key="2">
    <source>
        <dbReference type="EMBL" id="TBN54388.1"/>
    </source>
</evidence>
<sequence length="151" mass="15940">MSADVTISGSPGALEERPVGRSIGRGAKLRCPRCGKGKIFDGYLKVHPVCAVCGEELHHQRADDAPPYIVISVVAHIVIGGLLSVETTYHPPAWVQMAIWLPATVILSLAMLPSVKGALIGLQWALRMHGFGGEGEDGALRDGGLKPDSPV</sequence>
<protein>
    <submittedName>
        <fullName evidence="2">DUF983 domain-containing protein</fullName>
    </submittedName>
</protein>
<feature type="transmembrane region" description="Helical" evidence="1">
    <location>
        <begin position="68"/>
        <end position="85"/>
    </location>
</feature>
<dbReference type="Pfam" id="PF06170">
    <property type="entry name" value="DUF983"/>
    <property type="match status" value="1"/>
</dbReference>
<dbReference type="InterPro" id="IPR009325">
    <property type="entry name" value="DUF983"/>
</dbReference>
<keyword evidence="1" id="KW-0472">Membrane</keyword>
<reference evidence="2 3" key="1">
    <citation type="submission" date="2019-02" db="EMBL/GenBank/DDBJ databases">
        <title>Hansschlegelia quercus sp. nov., a novel methylotrophic bacterium from buds of oak (Quercus robur L.).</title>
        <authorList>
            <person name="Agafonova N.V."/>
            <person name="Kaparullina E.N."/>
            <person name="Grouzdev D.S."/>
            <person name="Doronina N.V."/>
        </authorList>
    </citation>
    <scope>NUCLEOTIDE SEQUENCE [LARGE SCALE GENOMIC DNA]</scope>
    <source>
        <strain evidence="2 3">Dub</strain>
    </source>
</reference>
<organism evidence="2 3">
    <name type="scientific">Hansschlegelia quercus</name>
    <dbReference type="NCBI Taxonomy" id="2528245"/>
    <lineage>
        <taxon>Bacteria</taxon>
        <taxon>Pseudomonadati</taxon>
        <taxon>Pseudomonadota</taxon>
        <taxon>Alphaproteobacteria</taxon>
        <taxon>Hyphomicrobiales</taxon>
        <taxon>Methylopilaceae</taxon>
        <taxon>Hansschlegelia</taxon>
    </lineage>
</organism>
<name>A0A4Q9GJT1_9HYPH</name>
<dbReference type="OrthoDB" id="9799456at2"/>
<comment type="caution">
    <text evidence="2">The sequence shown here is derived from an EMBL/GenBank/DDBJ whole genome shotgun (WGS) entry which is preliminary data.</text>
</comment>
<dbReference type="RefSeq" id="WP_131002062.1">
    <property type="nucleotide sequence ID" value="NZ_JBHSZR010000005.1"/>
</dbReference>
<keyword evidence="1" id="KW-0812">Transmembrane</keyword>
<gene>
    <name evidence="2" type="ORF">EYR15_06015</name>
</gene>
<dbReference type="EMBL" id="SIUB01000002">
    <property type="protein sequence ID" value="TBN54388.1"/>
    <property type="molecule type" value="Genomic_DNA"/>
</dbReference>
<dbReference type="Proteomes" id="UP000291613">
    <property type="component" value="Unassembled WGS sequence"/>
</dbReference>
<dbReference type="AlphaFoldDB" id="A0A4Q9GJT1"/>